<keyword evidence="1" id="KW-1133">Transmembrane helix</keyword>
<evidence type="ECO:0000313" key="3">
    <source>
        <dbReference type="EMBL" id="ADE80907.1"/>
    </source>
</evidence>
<evidence type="ECO:0000256" key="1">
    <source>
        <dbReference type="SAM" id="Phobius"/>
    </source>
</evidence>
<dbReference type="GO" id="GO:0019058">
    <property type="term" value="P:viral life cycle"/>
    <property type="evidence" value="ECO:0007669"/>
    <property type="project" value="InterPro"/>
</dbReference>
<protein>
    <submittedName>
        <fullName evidence="3">p74</fullName>
    </submittedName>
</protein>
<organism evidence="3">
    <name type="scientific">Spodoptera litura multicapsid nucleopolyhedrovirus</name>
    <name type="common">SpltMNPV</name>
    <dbReference type="NCBI Taxonomy" id="46242"/>
    <lineage>
        <taxon>Viruses</taxon>
        <taxon>Viruses incertae sedis</taxon>
        <taxon>Naldaviricetes</taxon>
        <taxon>Lefavirales</taxon>
        <taxon>Baculoviridae</taxon>
        <taxon>Alphabaculovirus</taxon>
        <taxon>Alphabaculovirus spliturae</taxon>
    </lineage>
</organism>
<evidence type="ECO:0000259" key="2">
    <source>
        <dbReference type="Pfam" id="PF08404"/>
    </source>
</evidence>
<dbReference type="Pfam" id="PF08404">
    <property type="entry name" value="Baculo_p74_N"/>
    <property type="match status" value="1"/>
</dbReference>
<accession>D5K686</accession>
<dbReference type="EMBL" id="GU446713">
    <property type="protein sequence ID" value="ADE80907.1"/>
    <property type="molecule type" value="Genomic_DNA"/>
</dbReference>
<sequence length="658" mass="75724">MSVSVNSPTLQDLLDAQKYAYHQYMLRFIPRWRRRFPHILINYTIRPAGNEDFYVPRKIRDSAVFVDIKFSKRGCESMSCYPFRETGPISRNTPFGYTQTADTPQAYAQPACYHLDRSAAMREGEEDTVQSVELRYTENERCIMMDTYSKMYLNSPYLRTDEHLIKGIDDVPGFNVEYGSDPHFPEKFKGSFNAAYCRRFGREMMNGTCLVRWWESMIGFVLGDTIYITLKLLVNNVFSELRNFDYRRPSEMLPTPPQVDSARVLDEWRNVRDPTVDVDFENKFSTFKSISELDITQNVRLVYKAETGYTREQLPASKFASAYRIGIANCGVRIDRKSRDDSDAELDAIIAQFLEDHALLFGIFTDMGFEALLSNFKSMLKKINTTLLPKLRSILLSTTSRVSARFLSYVYKGAVINMMSRLAIKTVTALAKALARMAIMASSVIGIVLIAMTLVDLLLMFWDPFGYNNMFPREFPDDLVDSFLISYYESIGEGSRDMIEFEPIFFGDMVEDMDEYQLDSILFIWEYLDSLEVNSDGQLLLWEEDEPVSDFDDITLVGAALASSAMYTRAEFYAYTERHNRIMTNSERNRTPLVDHILTFLLLACAGIAWIAGGPVMSSLVIIFILMIVFKLINAPFMYFIGMQRFAAGDPLLWYINY</sequence>
<feature type="transmembrane region" description="Helical" evidence="1">
    <location>
        <begin position="619"/>
        <end position="641"/>
    </location>
</feature>
<dbReference type="InterPro" id="IPR007663">
    <property type="entry name" value="Baculo_p74"/>
</dbReference>
<feature type="transmembrane region" description="Helical" evidence="1">
    <location>
        <begin position="436"/>
        <end position="462"/>
    </location>
</feature>
<reference evidence="3" key="1">
    <citation type="submission" date="2010-01" db="EMBL/GenBank/DDBJ databases">
        <title>Homologous analysis of gene sequence in Spodoptera litura nucleopolyhedrovirus genotypes.</title>
        <authorList>
            <person name="Liu Y.H."/>
            <person name="Fang J.C."/>
        </authorList>
    </citation>
    <scope>NUCLEOTIDE SEQUENCE</scope>
    <source>
        <strain evidence="3">F1</strain>
    </source>
</reference>
<proteinExistence type="predicted"/>
<name>D5K686_NPVST</name>
<keyword evidence="1" id="KW-0472">Membrane</keyword>
<keyword evidence="1" id="KW-0812">Transmembrane</keyword>
<feature type="domain" description="Baculoviridae p74 N-terminal" evidence="2">
    <location>
        <begin position="12"/>
        <end position="309"/>
    </location>
</feature>
<organismHost>
    <name type="scientific">Lepidoptera</name>
    <name type="common">moths &amp; butterflies</name>
    <dbReference type="NCBI Taxonomy" id="7088"/>
</organismHost>
<dbReference type="InterPro" id="IPR013613">
    <property type="entry name" value="Baculo_p74_N"/>
</dbReference>
<feature type="transmembrane region" description="Helical" evidence="1">
    <location>
        <begin position="593"/>
        <end position="613"/>
    </location>
</feature>
<dbReference type="Pfam" id="PF04583">
    <property type="entry name" value="Baculo_p74"/>
    <property type="match status" value="1"/>
</dbReference>